<evidence type="ECO:0000313" key="9">
    <source>
        <dbReference type="EMBL" id="PIK41920.1"/>
    </source>
</evidence>
<feature type="transmembrane region" description="Helical" evidence="6">
    <location>
        <begin position="311"/>
        <end position="333"/>
    </location>
</feature>
<comment type="caution">
    <text evidence="6">Lacks conserved residue(s) required for the propagation of feature annotation.</text>
</comment>
<comment type="similarity">
    <text evidence="2 6">Belongs to the anoctamin family.</text>
</comment>
<feature type="transmembrane region" description="Helical" evidence="6">
    <location>
        <begin position="353"/>
        <end position="370"/>
    </location>
</feature>
<comment type="caution">
    <text evidence="9">The sequence shown here is derived from an EMBL/GenBank/DDBJ whole genome shotgun (WGS) entry which is preliminary data.</text>
</comment>
<evidence type="ECO:0000256" key="5">
    <source>
        <dbReference type="ARBA" id="ARBA00023136"/>
    </source>
</evidence>
<sequence length="718" mass="81808">MESIHLGQDTSQCHPEPLCIIELPQDIAKDTKEWLLQLIEASPTDGGAGLEVWSSGATGTEDRHLYIAAEYERLLEGAESMALRKKCIDGSIRDFDRAVRTQFDCESSSFLTSNEKQRIIYYHLMHIRSQEAEQIPGTDISLYKEQRIIPRCLSKKIIEEVYPLHEEDELKNLIRGWYSNLGSFATQPIEAIRKYFGEAVAIYFSFLGFYTVGLILPATIGLVYFLVDTFIYRLGYMYAFFAIFNLIWTTVFLEMWKRHCNAMAFNWGTYGAVKFEEARPEFVGQITINPVTQRREPSSPKSTRQLKMFGVSWPIILVFLVVAFFVMLASFWFEDWLKTRFDIESSLGRMVMLLPSSVYAIVIIVMNSFYRKVAAHLNDWENHRLQSDYENSLILKLVVFDFANCFMCLFYIAFYMQDMGRLKKYLGTLLIVQQFIEQFLETALPYLVLRFLERSQELNGDAALSKKTDEENANLEDATTNNRRRTGQDGCLSRSKVPVCSFTISRLSRQPRGATCPIWDILVCLSHMGYLGLQFELYLIAAYIANIAIMQGMGPSASRSSRLQQGLQSTSAPCFSEPSGGRTGPCLQFLVIANWHCWGYFWALTSQPRWLLQMVDQNLCDYLELFLQFGYVFLFSAVYPLAAELAASFKVTLDPVGGKGAAVCSSWTQLVASDLNKQMSLKQRLSFRVHSSVVQYAGARSTNNSLDMFGSSSFSQAL</sequence>
<dbReference type="AlphaFoldDB" id="A0A2G8K1R2"/>
<keyword evidence="4 6" id="KW-1133">Transmembrane helix</keyword>
<accession>A0A2G8K1R2</accession>
<dbReference type="EMBL" id="MRZV01000977">
    <property type="protein sequence ID" value="PIK41920.1"/>
    <property type="molecule type" value="Genomic_DNA"/>
</dbReference>
<evidence type="ECO:0000259" key="8">
    <source>
        <dbReference type="Pfam" id="PF04547"/>
    </source>
</evidence>
<evidence type="ECO:0000256" key="4">
    <source>
        <dbReference type="ARBA" id="ARBA00022989"/>
    </source>
</evidence>
<dbReference type="Pfam" id="PF04547">
    <property type="entry name" value="Anoctamin"/>
    <property type="match status" value="1"/>
</dbReference>
<feature type="transmembrane region" description="Helical" evidence="6">
    <location>
        <begin position="200"/>
        <end position="227"/>
    </location>
</feature>
<dbReference type="PANTHER" id="PTHR12308:SF74">
    <property type="entry name" value="ANOCTAMIN"/>
    <property type="match status" value="1"/>
</dbReference>
<organism evidence="9 10">
    <name type="scientific">Stichopus japonicus</name>
    <name type="common">Sea cucumber</name>
    <dbReference type="NCBI Taxonomy" id="307972"/>
    <lineage>
        <taxon>Eukaryota</taxon>
        <taxon>Metazoa</taxon>
        <taxon>Echinodermata</taxon>
        <taxon>Eleutherozoa</taxon>
        <taxon>Echinozoa</taxon>
        <taxon>Holothuroidea</taxon>
        <taxon>Aspidochirotacea</taxon>
        <taxon>Aspidochirotida</taxon>
        <taxon>Stichopodidae</taxon>
        <taxon>Apostichopus</taxon>
    </lineage>
</organism>
<evidence type="ECO:0000313" key="10">
    <source>
        <dbReference type="Proteomes" id="UP000230750"/>
    </source>
</evidence>
<keyword evidence="5 6" id="KW-0472">Membrane</keyword>
<evidence type="ECO:0000256" key="3">
    <source>
        <dbReference type="ARBA" id="ARBA00022692"/>
    </source>
</evidence>
<gene>
    <name evidence="9" type="ORF">BSL78_21226</name>
</gene>
<evidence type="ECO:0000256" key="7">
    <source>
        <dbReference type="SAM" id="MobiDB-lite"/>
    </source>
</evidence>
<dbReference type="PANTHER" id="PTHR12308">
    <property type="entry name" value="ANOCTAMIN"/>
    <property type="match status" value="1"/>
</dbReference>
<evidence type="ECO:0000256" key="6">
    <source>
        <dbReference type="RuleBase" id="RU280814"/>
    </source>
</evidence>
<keyword evidence="10" id="KW-1185">Reference proteome</keyword>
<dbReference type="OrthoDB" id="296386at2759"/>
<dbReference type="InterPro" id="IPR007632">
    <property type="entry name" value="Anoctamin"/>
</dbReference>
<name>A0A2G8K1R2_STIJA</name>
<dbReference type="GO" id="GO:0005254">
    <property type="term" value="F:chloride channel activity"/>
    <property type="evidence" value="ECO:0007669"/>
    <property type="project" value="TreeGrafter"/>
</dbReference>
<feature type="transmembrane region" description="Helical" evidence="6">
    <location>
        <begin position="233"/>
        <end position="253"/>
    </location>
</feature>
<feature type="transmembrane region" description="Helical" evidence="6">
    <location>
        <begin position="393"/>
        <end position="416"/>
    </location>
</feature>
<evidence type="ECO:0000256" key="2">
    <source>
        <dbReference type="ARBA" id="ARBA00009671"/>
    </source>
</evidence>
<dbReference type="Proteomes" id="UP000230750">
    <property type="component" value="Unassembled WGS sequence"/>
</dbReference>
<proteinExistence type="inferred from homology"/>
<reference evidence="9 10" key="1">
    <citation type="journal article" date="2017" name="PLoS Biol.">
        <title>The sea cucumber genome provides insights into morphological evolution and visceral regeneration.</title>
        <authorList>
            <person name="Zhang X."/>
            <person name="Sun L."/>
            <person name="Yuan J."/>
            <person name="Sun Y."/>
            <person name="Gao Y."/>
            <person name="Zhang L."/>
            <person name="Li S."/>
            <person name="Dai H."/>
            <person name="Hamel J.F."/>
            <person name="Liu C."/>
            <person name="Yu Y."/>
            <person name="Liu S."/>
            <person name="Lin W."/>
            <person name="Guo K."/>
            <person name="Jin S."/>
            <person name="Xu P."/>
            <person name="Storey K.B."/>
            <person name="Huan P."/>
            <person name="Zhang T."/>
            <person name="Zhou Y."/>
            <person name="Zhang J."/>
            <person name="Lin C."/>
            <person name="Li X."/>
            <person name="Xing L."/>
            <person name="Huo D."/>
            <person name="Sun M."/>
            <person name="Wang L."/>
            <person name="Mercier A."/>
            <person name="Li F."/>
            <person name="Yang H."/>
            <person name="Xiang J."/>
        </authorList>
    </citation>
    <scope>NUCLEOTIDE SEQUENCE [LARGE SCALE GENOMIC DNA]</scope>
    <source>
        <strain evidence="9">Shaxun</strain>
        <tissue evidence="9">Muscle</tissue>
    </source>
</reference>
<feature type="region of interest" description="Disordered" evidence="7">
    <location>
        <begin position="469"/>
        <end position="490"/>
    </location>
</feature>
<dbReference type="GO" id="GO:0005886">
    <property type="term" value="C:plasma membrane"/>
    <property type="evidence" value="ECO:0007669"/>
    <property type="project" value="TreeGrafter"/>
</dbReference>
<keyword evidence="3 6" id="KW-0812">Transmembrane</keyword>
<protein>
    <recommendedName>
        <fullName evidence="6">Anoctamin</fullName>
    </recommendedName>
</protein>
<evidence type="ECO:0000256" key="1">
    <source>
        <dbReference type="ARBA" id="ARBA00004141"/>
    </source>
</evidence>
<feature type="domain" description="Anoctamin transmembrane" evidence="8">
    <location>
        <begin position="192"/>
        <end position="647"/>
    </location>
</feature>
<dbReference type="InterPro" id="IPR049452">
    <property type="entry name" value="Anoctamin_TM"/>
</dbReference>
<comment type="subcellular location">
    <subcellularLocation>
        <location evidence="1 6">Membrane</location>
        <topology evidence="1 6">Multi-pass membrane protein</topology>
    </subcellularLocation>
</comment>